<dbReference type="AlphaFoldDB" id="A0A832A1S8"/>
<comment type="caution">
    <text evidence="1">The sequence shown here is derived from an EMBL/GenBank/DDBJ whole genome shotgun (WGS) entry which is preliminary data.</text>
</comment>
<evidence type="ECO:0000313" key="1">
    <source>
        <dbReference type="EMBL" id="HFK96087.1"/>
    </source>
</evidence>
<protein>
    <submittedName>
        <fullName evidence="1">Uncharacterized protein</fullName>
    </submittedName>
</protein>
<dbReference type="EMBL" id="DSTK01000009">
    <property type="protein sequence ID" value="HFK96087.1"/>
    <property type="molecule type" value="Genomic_DNA"/>
</dbReference>
<sequence length="64" mass="6999">MSDEMECMCLECGISSHFPAFDLSFDDVPGFAGKRFVTNLSCPQCSGALFVVGRVGEEPRYRTG</sequence>
<proteinExistence type="predicted"/>
<name>A0A832A1S8_9BACT</name>
<gene>
    <name evidence="1" type="ORF">ENS06_02035</name>
</gene>
<reference evidence="1" key="1">
    <citation type="journal article" date="2020" name="mSystems">
        <title>Genome- and Community-Level Interaction Insights into Carbon Utilization and Element Cycling Functions of Hydrothermarchaeota in Hydrothermal Sediment.</title>
        <authorList>
            <person name="Zhou Z."/>
            <person name="Liu Y."/>
            <person name="Xu W."/>
            <person name="Pan J."/>
            <person name="Luo Z.H."/>
            <person name="Li M."/>
        </authorList>
    </citation>
    <scope>NUCLEOTIDE SEQUENCE [LARGE SCALE GENOMIC DNA]</scope>
    <source>
        <strain evidence="1">SpSt-456</strain>
    </source>
</reference>
<organism evidence="1">
    <name type="scientific">Desulfacinum infernum</name>
    <dbReference type="NCBI Taxonomy" id="35837"/>
    <lineage>
        <taxon>Bacteria</taxon>
        <taxon>Pseudomonadati</taxon>
        <taxon>Thermodesulfobacteriota</taxon>
        <taxon>Syntrophobacteria</taxon>
        <taxon>Syntrophobacterales</taxon>
        <taxon>Syntrophobacteraceae</taxon>
        <taxon>Desulfacinum</taxon>
    </lineage>
</organism>
<accession>A0A832A1S8</accession>